<sequence>MEKANTVIALDLPGHGESVQSNNNLSSLAAFTTQLQVFADEIISQPFILIGHSMGAMIAIDFAARHPEQCLGVAALNAIYKRTYKASIEVKERAALLHKSKKNDISSITIARWFGSEPNQEMAELCRTWLNECNIDSYSAAYNVFAEENGPSETMLASLSMPILFLTGEIDKNSTAEMTKAMALQCKQGSAAIIENAGHIAQLTHPTKVNEMLRLFIATCEN</sequence>
<evidence type="ECO:0000313" key="2">
    <source>
        <dbReference type="EMBL" id="SUZ77133.1"/>
    </source>
</evidence>
<dbReference type="PRINTS" id="PR00111">
    <property type="entry name" value="ABHYDROLASE"/>
</dbReference>
<dbReference type="EMBL" id="UINC01001305">
    <property type="protein sequence ID" value="SUZ77133.1"/>
    <property type="molecule type" value="Genomic_DNA"/>
</dbReference>
<dbReference type="AlphaFoldDB" id="A0A381QHK3"/>
<dbReference type="PANTHER" id="PTHR43689">
    <property type="entry name" value="HYDROLASE"/>
    <property type="match status" value="1"/>
</dbReference>
<organism evidence="2">
    <name type="scientific">marine metagenome</name>
    <dbReference type="NCBI Taxonomy" id="408172"/>
    <lineage>
        <taxon>unclassified sequences</taxon>
        <taxon>metagenomes</taxon>
        <taxon>ecological metagenomes</taxon>
    </lineage>
</organism>
<protein>
    <recommendedName>
        <fullName evidence="1">AB hydrolase-1 domain-containing protein</fullName>
    </recommendedName>
</protein>
<dbReference type="PRINTS" id="PR00412">
    <property type="entry name" value="EPOXHYDRLASE"/>
</dbReference>
<dbReference type="InterPro" id="IPR000073">
    <property type="entry name" value="AB_hydrolase_1"/>
</dbReference>
<gene>
    <name evidence="2" type="ORF">METZ01_LOCUS29987</name>
</gene>
<reference evidence="2" key="1">
    <citation type="submission" date="2018-05" db="EMBL/GenBank/DDBJ databases">
        <authorList>
            <person name="Lanie J.A."/>
            <person name="Ng W.-L."/>
            <person name="Kazmierczak K.M."/>
            <person name="Andrzejewski T.M."/>
            <person name="Davidsen T.M."/>
            <person name="Wayne K.J."/>
            <person name="Tettelin H."/>
            <person name="Glass J.I."/>
            <person name="Rusch D."/>
            <person name="Podicherti R."/>
            <person name="Tsui H.-C.T."/>
            <person name="Winkler M.E."/>
        </authorList>
    </citation>
    <scope>NUCLEOTIDE SEQUENCE</scope>
</reference>
<proteinExistence type="predicted"/>
<dbReference type="Pfam" id="PF12697">
    <property type="entry name" value="Abhydrolase_6"/>
    <property type="match status" value="1"/>
</dbReference>
<accession>A0A381QHK3</accession>
<dbReference type="InterPro" id="IPR029058">
    <property type="entry name" value="AB_hydrolase_fold"/>
</dbReference>
<dbReference type="InterPro" id="IPR000639">
    <property type="entry name" value="Epox_hydrolase-like"/>
</dbReference>
<name>A0A381QHK3_9ZZZZ</name>
<dbReference type="SUPFAM" id="SSF53474">
    <property type="entry name" value="alpha/beta-Hydrolases"/>
    <property type="match status" value="1"/>
</dbReference>
<dbReference type="Gene3D" id="3.40.50.1820">
    <property type="entry name" value="alpha/beta hydrolase"/>
    <property type="match status" value="1"/>
</dbReference>
<dbReference type="GO" id="GO:0003824">
    <property type="term" value="F:catalytic activity"/>
    <property type="evidence" value="ECO:0007669"/>
    <property type="project" value="InterPro"/>
</dbReference>
<dbReference type="PANTHER" id="PTHR43689:SF8">
    <property type="entry name" value="ALPHA_BETA-HYDROLASES SUPERFAMILY PROTEIN"/>
    <property type="match status" value="1"/>
</dbReference>
<feature type="domain" description="AB hydrolase-1" evidence="1">
    <location>
        <begin position="6"/>
        <end position="211"/>
    </location>
</feature>
<evidence type="ECO:0000259" key="1">
    <source>
        <dbReference type="Pfam" id="PF12697"/>
    </source>
</evidence>